<evidence type="ECO:0000313" key="8">
    <source>
        <dbReference type="Proteomes" id="UP000008549"/>
    </source>
</evidence>
<dbReference type="WormBase" id="CBG11851">
    <property type="protein sequence ID" value="CBP08948"/>
    <property type="gene ID" value="WBGene00032897"/>
</dbReference>
<evidence type="ECO:0000313" key="9">
    <source>
        <dbReference type="WormBase" id="CBG11851"/>
    </source>
</evidence>
<dbReference type="PANTHER" id="PTHR23325:SF1">
    <property type="entry name" value="SERUM RESPONSE FACTOR-BINDING PROTEIN 1"/>
    <property type="match status" value="1"/>
</dbReference>
<gene>
    <name evidence="7 9" type="ORF">CBG11851</name>
    <name evidence="7" type="ORF">CBG_11851</name>
</gene>
<dbReference type="PANTHER" id="PTHR23325">
    <property type="entry name" value="SERUM RESPONSE FACTOR-BINDING"/>
    <property type="match status" value="1"/>
</dbReference>
<dbReference type="OMA" id="GKWKTPE"/>
<proteinExistence type="predicted"/>
<feature type="region of interest" description="Disordered" evidence="5">
    <location>
        <begin position="50"/>
        <end position="124"/>
    </location>
</feature>
<feature type="compositionally biased region" description="Low complexity" evidence="5">
    <location>
        <begin position="510"/>
        <end position="522"/>
    </location>
</feature>
<evidence type="ECO:0000259" key="6">
    <source>
        <dbReference type="Pfam" id="PF09073"/>
    </source>
</evidence>
<dbReference type="Proteomes" id="UP000008549">
    <property type="component" value="Unassembled WGS sequence"/>
</dbReference>
<dbReference type="AlphaFoldDB" id="A8XE57"/>
<feature type="compositionally biased region" description="Acidic residues" evidence="5">
    <location>
        <begin position="493"/>
        <end position="503"/>
    </location>
</feature>
<evidence type="ECO:0000313" key="7">
    <source>
        <dbReference type="EMBL" id="CAP30929.1"/>
    </source>
</evidence>
<dbReference type="InterPro" id="IPR015158">
    <property type="entry name" value="Bud22_dom"/>
</dbReference>
<feature type="compositionally biased region" description="Basic and acidic residues" evidence="5">
    <location>
        <begin position="84"/>
        <end position="124"/>
    </location>
</feature>
<organism evidence="7 8">
    <name type="scientific">Caenorhabditis briggsae</name>
    <dbReference type="NCBI Taxonomy" id="6238"/>
    <lineage>
        <taxon>Eukaryota</taxon>
        <taxon>Metazoa</taxon>
        <taxon>Ecdysozoa</taxon>
        <taxon>Nematoda</taxon>
        <taxon>Chromadorea</taxon>
        <taxon>Rhabditida</taxon>
        <taxon>Rhabditina</taxon>
        <taxon>Rhabditomorpha</taxon>
        <taxon>Rhabditoidea</taxon>
        <taxon>Rhabditidae</taxon>
        <taxon>Peloderinae</taxon>
        <taxon>Caenorhabditis</taxon>
    </lineage>
</organism>
<dbReference type="GO" id="GO:0030686">
    <property type="term" value="C:90S preribosome"/>
    <property type="evidence" value="ECO:0000318"/>
    <property type="project" value="GO_Central"/>
</dbReference>
<accession>A8XE57</accession>
<dbReference type="CTD" id="8580660"/>
<evidence type="ECO:0000256" key="1">
    <source>
        <dbReference type="ARBA" id="ARBA00013459"/>
    </source>
</evidence>
<feature type="region of interest" description="Disordered" evidence="5">
    <location>
        <begin position="269"/>
        <end position="617"/>
    </location>
</feature>
<feature type="compositionally biased region" description="Acidic residues" evidence="5">
    <location>
        <begin position="434"/>
        <end position="454"/>
    </location>
</feature>
<dbReference type="InterPro" id="IPR037393">
    <property type="entry name" value="Bud22/SRFB1"/>
</dbReference>
<evidence type="ECO:0000256" key="5">
    <source>
        <dbReference type="SAM" id="MobiDB-lite"/>
    </source>
</evidence>
<keyword evidence="2" id="KW-0175">Coiled coil</keyword>
<feature type="compositionally biased region" description="Basic and acidic residues" evidence="5">
    <location>
        <begin position="532"/>
        <end position="545"/>
    </location>
</feature>
<feature type="compositionally biased region" description="Basic and acidic residues" evidence="5">
    <location>
        <begin position="270"/>
        <end position="294"/>
    </location>
</feature>
<dbReference type="RefSeq" id="XP_002638663.1">
    <property type="nucleotide sequence ID" value="XM_002638617.1"/>
</dbReference>
<feature type="compositionally biased region" description="Basic residues" evidence="5">
    <location>
        <begin position="546"/>
        <end position="557"/>
    </location>
</feature>
<dbReference type="GeneID" id="8580660"/>
<feature type="compositionally biased region" description="Basic and acidic residues" evidence="5">
    <location>
        <begin position="396"/>
        <end position="432"/>
    </location>
</feature>
<keyword evidence="8" id="KW-1185">Reference proteome</keyword>
<evidence type="ECO:0000256" key="4">
    <source>
        <dbReference type="ARBA" id="ARBA00033254"/>
    </source>
</evidence>
<reference evidence="7 8" key="1">
    <citation type="journal article" date="2003" name="PLoS Biol.">
        <title>The genome sequence of Caenorhabditis briggsae: a platform for comparative genomics.</title>
        <authorList>
            <person name="Stein L.D."/>
            <person name="Bao Z."/>
            <person name="Blasiar D."/>
            <person name="Blumenthal T."/>
            <person name="Brent M.R."/>
            <person name="Chen N."/>
            <person name="Chinwalla A."/>
            <person name="Clarke L."/>
            <person name="Clee C."/>
            <person name="Coghlan A."/>
            <person name="Coulson A."/>
            <person name="D'Eustachio P."/>
            <person name="Fitch D.H."/>
            <person name="Fulton L.A."/>
            <person name="Fulton R.E."/>
            <person name="Griffiths-Jones S."/>
            <person name="Harris T.W."/>
            <person name="Hillier L.W."/>
            <person name="Kamath R."/>
            <person name="Kuwabara P.E."/>
            <person name="Mardis E.R."/>
            <person name="Marra M.A."/>
            <person name="Miner T.L."/>
            <person name="Minx P."/>
            <person name="Mullikin J.C."/>
            <person name="Plumb R.W."/>
            <person name="Rogers J."/>
            <person name="Schein J.E."/>
            <person name="Sohrmann M."/>
            <person name="Spieth J."/>
            <person name="Stajich J.E."/>
            <person name="Wei C."/>
            <person name="Willey D."/>
            <person name="Wilson R.K."/>
            <person name="Durbin R."/>
            <person name="Waterston R.H."/>
        </authorList>
    </citation>
    <scope>NUCLEOTIDE SEQUENCE [LARGE SCALE GENOMIC DNA]</scope>
    <source>
        <strain evidence="7 8">AF16</strain>
    </source>
</reference>
<evidence type="ECO:0000256" key="3">
    <source>
        <dbReference type="ARBA" id="ARBA00025646"/>
    </source>
</evidence>
<feature type="compositionally biased region" description="Basic and acidic residues" evidence="5">
    <location>
        <begin position="59"/>
        <end position="68"/>
    </location>
</feature>
<dbReference type="STRING" id="6238.A8XE57"/>
<dbReference type="EMBL" id="HE601268">
    <property type="protein sequence ID" value="CAP30929.1"/>
    <property type="molecule type" value="Genomic_DNA"/>
</dbReference>
<dbReference type="HOGENOM" id="CLU_483333_0_0_1"/>
<comment type="function">
    <text evidence="3">May be involved in regulating transcriptional activation of cardiac genes during the aging process. May play a role in biosynthesis and/or processing of SLC2A4 in adipose cells.</text>
</comment>
<dbReference type="KEGG" id="cbr:CBG_11851"/>
<dbReference type="GO" id="GO:0030490">
    <property type="term" value="P:maturation of SSU-rRNA"/>
    <property type="evidence" value="ECO:0000318"/>
    <property type="project" value="GO_Central"/>
</dbReference>
<dbReference type="FunCoup" id="A8XE57">
    <property type="interactions" value="94"/>
</dbReference>
<protein>
    <recommendedName>
        <fullName evidence="1">Serum response factor-binding protein 1</fullName>
    </recommendedName>
    <alternativeName>
        <fullName evidence="4">SRF-dependent transcription regulation-associated protein</fullName>
    </alternativeName>
</protein>
<feature type="domain" description="Bud22" evidence="6">
    <location>
        <begin position="137"/>
        <end position="405"/>
    </location>
</feature>
<dbReference type="Pfam" id="PF09073">
    <property type="entry name" value="BUD22"/>
    <property type="match status" value="1"/>
</dbReference>
<evidence type="ECO:0000256" key="2">
    <source>
        <dbReference type="ARBA" id="ARBA00023054"/>
    </source>
</evidence>
<dbReference type="GO" id="GO:0005634">
    <property type="term" value="C:nucleus"/>
    <property type="evidence" value="ECO:0000318"/>
    <property type="project" value="GO_Central"/>
</dbReference>
<feature type="compositionally biased region" description="Acidic residues" evidence="5">
    <location>
        <begin position="300"/>
        <end position="347"/>
    </location>
</feature>
<name>A8XE57_CAEBR</name>
<sequence length="617" mass="68407">MVKKVKKIDDSASIEMPMAQIDDADDVAEDYEVFDMSNIAAPVIEFELPNLVAKNAPKTMEKAENDRKSMKKPKKSVKIAPEAQKSDSEGEEGSDARRPENAQKSLRKEAKKAPEAQKLAEKDAETGRIQLTAEKLNNELVGLRATVTKAKDQWISKVIRKKKELEKKRKEGKGGKEEVVDAKLNRMMEEILALKTIDRDTIAKFASLNTKTLNELKIDGSTPMAEQVMYKLACHEVVVSRIQAIKQKYIEWNKTAAFFMQRLGRQYSTKPEKKEKKAKHSDETKGIQKAKTDSENVVDSGEESDVEEDALDDSEDVEKEEEEGEDAPDDYDQSDVEMVDSDDEDVGVEAAKKRRNMLLNLIGVKEDASRPALNPKKRKIVDDDSQDVTETTSSEPSKKQKTKEAMKAVLEKALKAEKVEKPKKMVPKKVEVSSEVESEDVEEEADDVEEEEDPNQQTLVMKIDLSQGGKIAKSTAAPKSTMAAHAPKKASEDVEEENSEDESSGFFLPASSKGTSSASKSKAVPESGGIAKKMEKLGVEEDLKMKKNKNTKKKGPVGKKNFQPPATTTENKKKGTSKNSTSSEGQMHPSWLASQAKKKELAAAKPAGKRILFNDED</sequence>
<dbReference type="InParanoid" id="A8XE57"/>
<reference evidence="7 8" key="2">
    <citation type="journal article" date="2011" name="PLoS Genet.">
        <title>Caenorhabditis briggsae recombinant inbred line genotypes reveal inter-strain incompatibility and the evolution of recombination.</title>
        <authorList>
            <person name="Ross J.A."/>
            <person name="Koboldt D.C."/>
            <person name="Staisch J.E."/>
            <person name="Chamberlin H.M."/>
            <person name="Gupta B.P."/>
            <person name="Miller R.D."/>
            <person name="Baird S.E."/>
            <person name="Haag E.S."/>
        </authorList>
    </citation>
    <scope>NUCLEOTIDE SEQUENCE [LARGE SCALE GENOMIC DNA]</scope>
    <source>
        <strain evidence="7 8">AF16</strain>
    </source>
</reference>
<dbReference type="eggNOG" id="ENOG502SEPK">
    <property type="taxonomic scope" value="Eukaryota"/>
</dbReference>